<evidence type="ECO:0000313" key="1">
    <source>
        <dbReference type="EMBL" id="EOB04330.1"/>
    </source>
</evidence>
<accession>R0LRH9</accession>
<organism evidence="1 2">
    <name type="scientific">Anas platyrhynchos</name>
    <name type="common">Mallard</name>
    <name type="synonym">Anas boschas</name>
    <dbReference type="NCBI Taxonomy" id="8839"/>
    <lineage>
        <taxon>Eukaryota</taxon>
        <taxon>Metazoa</taxon>
        <taxon>Chordata</taxon>
        <taxon>Craniata</taxon>
        <taxon>Vertebrata</taxon>
        <taxon>Euteleostomi</taxon>
        <taxon>Archelosauria</taxon>
        <taxon>Archosauria</taxon>
        <taxon>Dinosauria</taxon>
        <taxon>Saurischia</taxon>
        <taxon>Theropoda</taxon>
        <taxon>Coelurosauria</taxon>
        <taxon>Aves</taxon>
        <taxon>Neognathae</taxon>
        <taxon>Galloanserae</taxon>
        <taxon>Anseriformes</taxon>
        <taxon>Anatidae</taxon>
        <taxon>Anatinae</taxon>
        <taxon>Anas</taxon>
    </lineage>
</organism>
<protein>
    <submittedName>
        <fullName evidence="1">Uncharacterized protein</fullName>
    </submittedName>
</protein>
<sequence>MYSRDTRSNKEPSAVKGAELWIGLDLELVQQEIKMTALVYRWQTWLYTALWETKGKLDQTLSELRKGQKLNVTCICGDSLTCSRQSPDD</sequence>
<evidence type="ECO:0000313" key="2">
    <source>
        <dbReference type="Proteomes" id="UP000296049"/>
    </source>
</evidence>
<keyword evidence="2" id="KW-1185">Reference proteome</keyword>
<dbReference type="Proteomes" id="UP000296049">
    <property type="component" value="Unassembled WGS sequence"/>
</dbReference>
<dbReference type="AlphaFoldDB" id="R0LRH9"/>
<gene>
    <name evidence="1" type="ORF">Anapl_09720</name>
</gene>
<dbReference type="EMBL" id="KB742800">
    <property type="protein sequence ID" value="EOB04330.1"/>
    <property type="molecule type" value="Genomic_DNA"/>
</dbReference>
<proteinExistence type="predicted"/>
<reference evidence="2" key="1">
    <citation type="journal article" date="2013" name="Nat. Genet.">
        <title>The duck genome and transcriptome provide insight into an avian influenza virus reservoir species.</title>
        <authorList>
            <person name="Huang Y."/>
            <person name="Li Y."/>
            <person name="Burt D.W."/>
            <person name="Chen H."/>
            <person name="Zhang Y."/>
            <person name="Qian W."/>
            <person name="Kim H."/>
            <person name="Gan S."/>
            <person name="Zhao Y."/>
            <person name="Li J."/>
            <person name="Yi K."/>
            <person name="Feng H."/>
            <person name="Zhu P."/>
            <person name="Li B."/>
            <person name="Liu Q."/>
            <person name="Fairley S."/>
            <person name="Magor K.E."/>
            <person name="Du Z."/>
            <person name="Hu X."/>
            <person name="Goodman L."/>
            <person name="Tafer H."/>
            <person name="Vignal A."/>
            <person name="Lee T."/>
            <person name="Kim K.W."/>
            <person name="Sheng Z."/>
            <person name="An Y."/>
            <person name="Searle S."/>
            <person name="Herrero J."/>
            <person name="Groenen M.A."/>
            <person name="Crooijmans R.P."/>
            <person name="Faraut T."/>
            <person name="Cai Q."/>
            <person name="Webster R.G."/>
            <person name="Aldridge J.R."/>
            <person name="Warren W.C."/>
            <person name="Bartschat S."/>
            <person name="Kehr S."/>
            <person name="Marz M."/>
            <person name="Stadler P.F."/>
            <person name="Smith J."/>
            <person name="Kraus R.H."/>
            <person name="Zhao Y."/>
            <person name="Ren L."/>
            <person name="Fei J."/>
            <person name="Morisson M."/>
            <person name="Kaiser P."/>
            <person name="Griffin D.K."/>
            <person name="Rao M."/>
            <person name="Pitel F."/>
            <person name="Wang J."/>
            <person name="Li N."/>
        </authorList>
    </citation>
    <scope>NUCLEOTIDE SEQUENCE [LARGE SCALE GENOMIC DNA]</scope>
</reference>
<name>R0LRH9_ANAPL</name>